<dbReference type="Proteomes" id="UP000094707">
    <property type="component" value="Chromosome I"/>
</dbReference>
<evidence type="ECO:0000256" key="1">
    <source>
        <dbReference type="SAM" id="Phobius"/>
    </source>
</evidence>
<feature type="transmembrane region" description="Helical" evidence="1">
    <location>
        <begin position="161"/>
        <end position="178"/>
    </location>
</feature>
<evidence type="ECO:0000313" key="2">
    <source>
        <dbReference type="EMBL" id="SCG86708.1"/>
    </source>
</evidence>
<dbReference type="InterPro" id="IPR025495">
    <property type="entry name" value="DUF4386"/>
</dbReference>
<protein>
    <recommendedName>
        <fullName evidence="4">DUF4386 family protein</fullName>
    </recommendedName>
</protein>
<proteinExistence type="predicted"/>
<keyword evidence="1" id="KW-1133">Transmembrane helix</keyword>
<evidence type="ECO:0000313" key="3">
    <source>
        <dbReference type="Proteomes" id="UP000094707"/>
    </source>
</evidence>
<dbReference type="KEGG" id="mcub:MCBB_2166"/>
<dbReference type="EMBL" id="LT607756">
    <property type="protein sequence ID" value="SCG86708.1"/>
    <property type="molecule type" value="Genomic_DNA"/>
</dbReference>
<reference evidence="2 3" key="1">
    <citation type="submission" date="2016-08" db="EMBL/GenBank/DDBJ databases">
        <authorList>
            <person name="Seilhamer J.J."/>
        </authorList>
    </citation>
    <scope>NUCLEOTIDE SEQUENCE [LARGE SCALE GENOMIC DNA]</scope>
    <source>
        <strain evidence="2">Buetzberg</strain>
    </source>
</reference>
<feature type="transmembrane region" description="Helical" evidence="1">
    <location>
        <begin position="100"/>
        <end position="118"/>
    </location>
</feature>
<gene>
    <name evidence="2" type="ORF">MCBB_2166</name>
</gene>
<evidence type="ECO:0008006" key="4">
    <source>
        <dbReference type="Google" id="ProtNLM"/>
    </source>
</evidence>
<feature type="transmembrane region" description="Helical" evidence="1">
    <location>
        <begin position="187"/>
        <end position="204"/>
    </location>
</feature>
<dbReference type="GeneID" id="30413001"/>
<organism evidence="2 3">
    <name type="scientific">Methanobacterium congolense</name>
    <dbReference type="NCBI Taxonomy" id="118062"/>
    <lineage>
        <taxon>Archaea</taxon>
        <taxon>Methanobacteriati</taxon>
        <taxon>Methanobacteriota</taxon>
        <taxon>Methanomada group</taxon>
        <taxon>Methanobacteria</taxon>
        <taxon>Methanobacteriales</taxon>
        <taxon>Methanobacteriaceae</taxon>
        <taxon>Methanobacterium</taxon>
    </lineage>
</organism>
<keyword evidence="3" id="KW-1185">Reference proteome</keyword>
<name>A0A1D3L587_9EURY</name>
<feature type="transmembrane region" description="Helical" evidence="1">
    <location>
        <begin position="21"/>
        <end position="47"/>
    </location>
</feature>
<dbReference type="AlphaFoldDB" id="A0A1D3L587"/>
<feature type="transmembrane region" description="Helical" evidence="1">
    <location>
        <begin position="73"/>
        <end position="93"/>
    </location>
</feature>
<dbReference type="RefSeq" id="WP_071907746.1">
    <property type="nucleotide sequence ID" value="NZ_LT607756.1"/>
</dbReference>
<dbReference type="Pfam" id="PF14329">
    <property type="entry name" value="DUF4386"/>
    <property type="match status" value="1"/>
</dbReference>
<keyword evidence="1" id="KW-0472">Membrane</keyword>
<keyword evidence="1" id="KW-0812">Transmembrane</keyword>
<dbReference type="OrthoDB" id="371779at2157"/>
<accession>A0A1D3L587</accession>
<sequence>MSDLKLSPGNDVETSDSKWAWLYKIGGIAALVIVVIIPIQSFIFVTWPPPTTVLGYFTLFQNKWFIGLLDMDLLYLLVSALMIPVYLALYLALKRINESFMVIALILGLVGIAAHFSSNTAFEMLSLSNQYAAATTDVQRSILLAAGQGMLTTFQGTAFDVYYILNAITLIIISFVMLKSNIFSKKTAYLGLLAGLLMLVPSTAGTIGIYFAFTSLVPWAIFSVLVARRLFQLGKS</sequence>